<keyword evidence="3" id="KW-0040">ANK repeat</keyword>
<evidence type="ECO:0000256" key="3">
    <source>
        <dbReference type="ARBA" id="ARBA00023043"/>
    </source>
</evidence>
<evidence type="ECO:0000256" key="6">
    <source>
        <dbReference type="SAM" id="MobiDB-lite"/>
    </source>
</evidence>
<evidence type="ECO:0000256" key="5">
    <source>
        <dbReference type="SAM" id="Coils"/>
    </source>
</evidence>
<dbReference type="PANTHER" id="PTHR24131:SF10">
    <property type="entry name" value="ANKYRIN-REPEAT, SH3-DOMAIN, AND PROLINE-RICH-REGION CONTAINING PROTEIN, ISOFORM B"/>
    <property type="match status" value="1"/>
</dbReference>
<protein>
    <submittedName>
        <fullName evidence="7">Uncharacterized protein</fullName>
    </submittedName>
</protein>
<feature type="coiled-coil region" evidence="5">
    <location>
        <begin position="10"/>
        <end position="37"/>
    </location>
</feature>
<comment type="subcellular location">
    <subcellularLocation>
        <location evidence="1">Nucleus</location>
    </subcellularLocation>
</comment>
<dbReference type="Proteomes" id="UP001516400">
    <property type="component" value="Unassembled WGS sequence"/>
</dbReference>
<evidence type="ECO:0000256" key="4">
    <source>
        <dbReference type="ARBA" id="ARBA00023242"/>
    </source>
</evidence>
<dbReference type="AlphaFoldDB" id="A0ABD2MG21"/>
<name>A0ABD2MG21_9CUCU</name>
<feature type="non-terminal residue" evidence="7">
    <location>
        <position position="1"/>
    </location>
</feature>
<feature type="coiled-coil region" evidence="5">
    <location>
        <begin position="62"/>
        <end position="113"/>
    </location>
</feature>
<keyword evidence="2" id="KW-0677">Repeat</keyword>
<evidence type="ECO:0000313" key="8">
    <source>
        <dbReference type="Proteomes" id="UP001516400"/>
    </source>
</evidence>
<sequence>SDLDTIRALFNEKEKELSLAVAKVEELTRQLEELKRGRSSRDQTPASALELDKLRRELMYRNKLNEQQNQRLNQQREALTARQEEMSAIDKRISELQERLHRKRLLNQQLANQISAASHKAAYHQLVRLTGNTDQSNQAFSRKQHQNIQQPPNGFSRGNIAAVEPYNHVPLQTGPQVRENNMQENISYHQGYHQPHIKKDNEPPLHPHENQNVPGKVGGNFQGNLTISRT</sequence>
<gene>
    <name evidence="7" type="ORF">HHI36_009541</name>
</gene>
<organism evidence="7 8">
    <name type="scientific">Cryptolaemus montrouzieri</name>
    <dbReference type="NCBI Taxonomy" id="559131"/>
    <lineage>
        <taxon>Eukaryota</taxon>
        <taxon>Metazoa</taxon>
        <taxon>Ecdysozoa</taxon>
        <taxon>Arthropoda</taxon>
        <taxon>Hexapoda</taxon>
        <taxon>Insecta</taxon>
        <taxon>Pterygota</taxon>
        <taxon>Neoptera</taxon>
        <taxon>Endopterygota</taxon>
        <taxon>Coleoptera</taxon>
        <taxon>Polyphaga</taxon>
        <taxon>Cucujiformia</taxon>
        <taxon>Coccinelloidea</taxon>
        <taxon>Coccinellidae</taxon>
        <taxon>Scymninae</taxon>
        <taxon>Scymnini</taxon>
        <taxon>Cryptolaemus</taxon>
    </lineage>
</organism>
<keyword evidence="8" id="KW-1185">Reference proteome</keyword>
<proteinExistence type="predicted"/>
<evidence type="ECO:0000256" key="1">
    <source>
        <dbReference type="ARBA" id="ARBA00004123"/>
    </source>
</evidence>
<evidence type="ECO:0000313" key="7">
    <source>
        <dbReference type="EMBL" id="KAL3265333.1"/>
    </source>
</evidence>
<keyword evidence="4" id="KW-0539">Nucleus</keyword>
<feature type="region of interest" description="Disordered" evidence="6">
    <location>
        <begin position="192"/>
        <end position="230"/>
    </location>
</feature>
<accession>A0ABD2MG21</accession>
<dbReference type="GO" id="GO:0005634">
    <property type="term" value="C:nucleus"/>
    <property type="evidence" value="ECO:0007669"/>
    <property type="project" value="UniProtKB-SubCell"/>
</dbReference>
<feature type="compositionally biased region" description="Basic and acidic residues" evidence="6">
    <location>
        <begin position="197"/>
        <end position="209"/>
    </location>
</feature>
<evidence type="ECO:0000256" key="2">
    <source>
        <dbReference type="ARBA" id="ARBA00022737"/>
    </source>
</evidence>
<dbReference type="InterPro" id="IPR047163">
    <property type="entry name" value="ASPP1/2"/>
</dbReference>
<dbReference type="PANTHER" id="PTHR24131">
    <property type="entry name" value="APOPTOSIS-STIMULATING OF P53 PROTEIN"/>
    <property type="match status" value="1"/>
</dbReference>
<comment type="caution">
    <text evidence="7">The sequence shown here is derived from an EMBL/GenBank/DDBJ whole genome shotgun (WGS) entry which is preliminary data.</text>
</comment>
<keyword evidence="5" id="KW-0175">Coiled coil</keyword>
<dbReference type="EMBL" id="JABFTP020000001">
    <property type="protein sequence ID" value="KAL3265333.1"/>
    <property type="molecule type" value="Genomic_DNA"/>
</dbReference>
<reference evidence="7 8" key="1">
    <citation type="journal article" date="2021" name="BMC Biol.">
        <title>Horizontally acquired antibacterial genes associated with adaptive radiation of ladybird beetles.</title>
        <authorList>
            <person name="Li H.S."/>
            <person name="Tang X.F."/>
            <person name="Huang Y.H."/>
            <person name="Xu Z.Y."/>
            <person name="Chen M.L."/>
            <person name="Du X.Y."/>
            <person name="Qiu B.Y."/>
            <person name="Chen P.T."/>
            <person name="Zhang W."/>
            <person name="Slipinski A."/>
            <person name="Escalona H.E."/>
            <person name="Waterhouse R.M."/>
            <person name="Zwick A."/>
            <person name="Pang H."/>
        </authorList>
    </citation>
    <scope>NUCLEOTIDE SEQUENCE [LARGE SCALE GENOMIC DNA]</scope>
    <source>
        <strain evidence="7">SYSU2018</strain>
    </source>
</reference>